<comment type="cofactor">
    <cofactor evidence="1">
        <name>FAD</name>
        <dbReference type="ChEBI" id="CHEBI:57692"/>
    </cofactor>
</comment>
<evidence type="ECO:0000256" key="4">
    <source>
        <dbReference type="ARBA" id="ARBA00023002"/>
    </source>
</evidence>
<dbReference type="GO" id="GO:0016709">
    <property type="term" value="F:oxidoreductase activity, acting on paired donors, with incorporation or reduction of molecular oxygen, NAD(P)H as one donor, and incorporation of one atom of oxygen"/>
    <property type="evidence" value="ECO:0007669"/>
    <property type="project" value="UniProtKB-ARBA"/>
</dbReference>
<dbReference type="InterPro" id="IPR036188">
    <property type="entry name" value="FAD/NAD-bd_sf"/>
</dbReference>
<keyword evidence="3" id="KW-0274">FAD</keyword>
<dbReference type="InterPro" id="IPR050641">
    <property type="entry name" value="RIFMO-like"/>
</dbReference>
<proteinExistence type="predicted"/>
<name>A0A8K0L104_9PEZI</name>
<accession>A0A8K0L104</accession>
<organism evidence="6 7">
    <name type="scientific">Elsinoe batatas</name>
    <dbReference type="NCBI Taxonomy" id="2601811"/>
    <lineage>
        <taxon>Eukaryota</taxon>
        <taxon>Fungi</taxon>
        <taxon>Dikarya</taxon>
        <taxon>Ascomycota</taxon>
        <taxon>Pezizomycotina</taxon>
        <taxon>Dothideomycetes</taxon>
        <taxon>Dothideomycetidae</taxon>
        <taxon>Myriangiales</taxon>
        <taxon>Elsinoaceae</taxon>
        <taxon>Elsinoe</taxon>
    </lineage>
</organism>
<gene>
    <name evidence="6" type="ORF">KVT40_003582</name>
</gene>
<evidence type="ECO:0000313" key="7">
    <source>
        <dbReference type="Proteomes" id="UP000809789"/>
    </source>
</evidence>
<dbReference type="Pfam" id="PF01494">
    <property type="entry name" value="FAD_binding_3"/>
    <property type="match status" value="1"/>
</dbReference>
<keyword evidence="2" id="KW-0285">Flavoprotein</keyword>
<dbReference type="EMBL" id="JAESVG020000004">
    <property type="protein sequence ID" value="KAG8627709.1"/>
    <property type="molecule type" value="Genomic_DNA"/>
</dbReference>
<dbReference type="PRINTS" id="PR00420">
    <property type="entry name" value="RNGMNOXGNASE"/>
</dbReference>
<feature type="domain" description="FAD-binding" evidence="5">
    <location>
        <begin position="20"/>
        <end position="318"/>
    </location>
</feature>
<dbReference type="PANTHER" id="PTHR43004">
    <property type="entry name" value="TRK SYSTEM POTASSIUM UPTAKE PROTEIN"/>
    <property type="match status" value="1"/>
</dbReference>
<keyword evidence="4" id="KW-0560">Oxidoreductase</keyword>
<comment type="caution">
    <text evidence="6">The sequence shown here is derived from an EMBL/GenBank/DDBJ whole genome shotgun (WGS) entry which is preliminary data.</text>
</comment>
<evidence type="ECO:0000259" key="5">
    <source>
        <dbReference type="Pfam" id="PF01494"/>
    </source>
</evidence>
<dbReference type="Gene3D" id="3.50.50.60">
    <property type="entry name" value="FAD/NAD(P)-binding domain"/>
    <property type="match status" value="1"/>
</dbReference>
<dbReference type="InterPro" id="IPR002938">
    <property type="entry name" value="FAD-bd"/>
</dbReference>
<dbReference type="AlphaFoldDB" id="A0A8K0L104"/>
<evidence type="ECO:0000256" key="2">
    <source>
        <dbReference type="ARBA" id="ARBA00022630"/>
    </source>
</evidence>
<dbReference type="Gene3D" id="3.30.9.10">
    <property type="entry name" value="D-Amino Acid Oxidase, subunit A, domain 2"/>
    <property type="match status" value="1"/>
</dbReference>
<dbReference type="Proteomes" id="UP000809789">
    <property type="component" value="Unassembled WGS sequence"/>
</dbReference>
<evidence type="ECO:0000313" key="6">
    <source>
        <dbReference type="EMBL" id="KAG8627709.1"/>
    </source>
</evidence>
<keyword evidence="7" id="KW-1185">Reference proteome</keyword>
<dbReference type="SUPFAM" id="SSF51905">
    <property type="entry name" value="FAD/NAD(P)-binding domain"/>
    <property type="match status" value="1"/>
</dbReference>
<dbReference type="PANTHER" id="PTHR43004:SF19">
    <property type="entry name" value="BINDING MONOOXYGENASE, PUTATIVE (JCVI)-RELATED"/>
    <property type="match status" value="1"/>
</dbReference>
<reference evidence="6" key="1">
    <citation type="submission" date="2021-07" db="EMBL/GenBank/DDBJ databases">
        <title>Elsinoe batatas strain:CRI-CJ2 Genome sequencing and assembly.</title>
        <authorList>
            <person name="Huang L."/>
        </authorList>
    </citation>
    <scope>NUCLEOTIDE SEQUENCE</scope>
    <source>
        <strain evidence="6">CRI-CJ2</strain>
    </source>
</reference>
<dbReference type="OrthoDB" id="2096480at2759"/>
<dbReference type="GO" id="GO:0071949">
    <property type="term" value="F:FAD binding"/>
    <property type="evidence" value="ECO:0007669"/>
    <property type="project" value="InterPro"/>
</dbReference>
<protein>
    <recommendedName>
        <fullName evidence="5">FAD-binding domain-containing protein</fullName>
    </recommendedName>
</protein>
<evidence type="ECO:0000256" key="3">
    <source>
        <dbReference type="ARBA" id="ARBA00022827"/>
    </source>
</evidence>
<evidence type="ECO:0000256" key="1">
    <source>
        <dbReference type="ARBA" id="ARBA00001974"/>
    </source>
</evidence>
<sequence>MAEQQHSPIPSPDHIKVEHAQVIVVGAGPVGLFSALKMVQAGIDVIILETEKGIVQSPRATTYMPITLHEMEKVGVYADLEAAGFKNRGGITFRKSHAKGGEVLAQLKMSVVPKGSVKYDFAGIHLGQHSLAEILLRHCEKYTNFKVLWGHRFAGAQQDDTAGTVTVTAVGPIGERFFTGDYLVGADGAGSAVRRSLCIPFEGFTWQDFRFVACNVNYDFEGLAGFSTANMVVDEEDWAVIARTGREDAPWRVALGVRTDVPESEILNQLPEKFERLFPGPRPLKYEIVSANPYWAHQRVASKLKVGRIVLCGDAAHHLLERYAEVRKEAWVKYTNPGSIEFKLRVHSTYPDAVASREKFFGALNNDPDIHLKMATMMNEVIQDEFSLPE</sequence>